<gene>
    <name evidence="7" type="ORF">B1B05_06705</name>
    <name evidence="8" type="ORF">SAMN05443094_1039</name>
</gene>
<evidence type="ECO:0000256" key="2">
    <source>
        <dbReference type="ARBA" id="ARBA00007639"/>
    </source>
</evidence>
<keyword evidence="4" id="KW-0175">Coiled coil</keyword>
<evidence type="ECO:0000256" key="3">
    <source>
        <dbReference type="ARBA" id="ARBA00022729"/>
    </source>
</evidence>
<comment type="similarity">
    <text evidence="2">Belongs to the bacterial solute-binding protein 2 family.</text>
</comment>
<evidence type="ECO:0000313" key="9">
    <source>
        <dbReference type="Proteomes" id="UP000186385"/>
    </source>
</evidence>
<reference evidence="8 9" key="1">
    <citation type="submission" date="2017-01" db="EMBL/GenBank/DDBJ databases">
        <authorList>
            <person name="Mah S.A."/>
            <person name="Swanson W.J."/>
            <person name="Moy G.W."/>
            <person name="Vacquier V.D."/>
        </authorList>
    </citation>
    <scope>NUCLEOTIDE SEQUENCE [LARGE SCALE GENOMIC DNA]</scope>
    <source>
        <strain evidence="8 9">NIO-1016</strain>
    </source>
</reference>
<sequence length="323" mass="34942">MRLTGSQSITAFFFLLLFLLSGCASHSALPAVEKEEKETTKLQIGAVFADGQDPWLSFLMNGVKEYEDGNEEMEAVYTDAENDSNKQIEQAEELIARGVDSLMVTPVDMVAAELILEKAARADVPVVLVNRESLETESVYVGSDAFSFGVMQMEEVAKQLGGKGNIAIMNGQIGHPAQKQRTEGNKSVIEQHKSMNIVLEGTAGWNREQGKELMKNWLESGQNIDAVVANNDEMAIGAIQAAEEAGVLDQIVFAGIDGTPDALSFIQQGKLAATVFQDAKGQGQGGIDAALQLAKGEKPEATTYIPGELILKENVDVYVEKWK</sequence>
<protein>
    <submittedName>
        <fullName evidence="8">Inositol transport system substrate-binding protein</fullName>
    </submittedName>
    <submittedName>
        <fullName evidence="7">Rhizopine-binding protein</fullName>
    </submittedName>
</protein>
<name>A0A1N6TK36_9BACI</name>
<feature type="chain" id="PRO_5039077523" evidence="5">
    <location>
        <begin position="31"/>
        <end position="323"/>
    </location>
</feature>
<evidence type="ECO:0000259" key="6">
    <source>
        <dbReference type="Pfam" id="PF13407"/>
    </source>
</evidence>
<dbReference type="Proteomes" id="UP000215545">
    <property type="component" value="Unassembled WGS sequence"/>
</dbReference>
<keyword evidence="3 5" id="KW-0732">Signal</keyword>
<dbReference type="EMBL" id="MWSK01000003">
    <property type="protein sequence ID" value="OXS78758.1"/>
    <property type="molecule type" value="Genomic_DNA"/>
</dbReference>
<dbReference type="GO" id="GO:0030246">
    <property type="term" value="F:carbohydrate binding"/>
    <property type="evidence" value="ECO:0007669"/>
    <property type="project" value="UniProtKB-ARBA"/>
</dbReference>
<proteinExistence type="inferred from homology"/>
<dbReference type="Pfam" id="PF13407">
    <property type="entry name" value="Peripla_BP_4"/>
    <property type="match status" value="1"/>
</dbReference>
<feature type="domain" description="Periplasmic binding protein" evidence="6">
    <location>
        <begin position="44"/>
        <end position="298"/>
    </location>
</feature>
<dbReference type="InterPro" id="IPR028082">
    <property type="entry name" value="Peripla_BP_I"/>
</dbReference>
<dbReference type="PANTHER" id="PTHR46847:SF1">
    <property type="entry name" value="D-ALLOSE-BINDING PERIPLASMIC PROTEIN-RELATED"/>
    <property type="match status" value="1"/>
</dbReference>
<dbReference type="PROSITE" id="PS51257">
    <property type="entry name" value="PROKAR_LIPOPROTEIN"/>
    <property type="match status" value="1"/>
</dbReference>
<dbReference type="GO" id="GO:0030313">
    <property type="term" value="C:cell envelope"/>
    <property type="evidence" value="ECO:0007669"/>
    <property type="project" value="UniProtKB-SubCell"/>
</dbReference>
<dbReference type="PANTHER" id="PTHR46847">
    <property type="entry name" value="D-ALLOSE-BINDING PERIPLASMIC PROTEIN-RELATED"/>
    <property type="match status" value="1"/>
</dbReference>
<evidence type="ECO:0000256" key="5">
    <source>
        <dbReference type="SAM" id="SignalP"/>
    </source>
</evidence>
<dbReference type="STRING" id="1017273.SAMN05443094_1039"/>
<dbReference type="OrthoDB" id="9814427at2"/>
<reference evidence="10" key="2">
    <citation type="submission" date="2017-03" db="EMBL/GenBank/DDBJ databases">
        <title>Bacillus sp. V-88(T) DSM27956, whole genome shotgun sequencing project.</title>
        <authorList>
            <person name="Dastager S.G."/>
            <person name="Neurgaonkar P.S."/>
            <person name="Dharne M.S."/>
        </authorList>
    </citation>
    <scope>NUCLEOTIDE SEQUENCE [LARGE SCALE GENOMIC DNA]</scope>
    <source>
        <strain evidence="10">DSM 25145</strain>
    </source>
</reference>
<evidence type="ECO:0000313" key="10">
    <source>
        <dbReference type="Proteomes" id="UP000215545"/>
    </source>
</evidence>
<dbReference type="Gene3D" id="3.40.50.2300">
    <property type="match status" value="2"/>
</dbReference>
<feature type="signal peptide" evidence="5">
    <location>
        <begin position="1"/>
        <end position="30"/>
    </location>
</feature>
<dbReference type="Proteomes" id="UP000186385">
    <property type="component" value="Unassembled WGS sequence"/>
</dbReference>
<feature type="coiled-coil region" evidence="4">
    <location>
        <begin position="63"/>
        <end position="97"/>
    </location>
</feature>
<evidence type="ECO:0000256" key="1">
    <source>
        <dbReference type="ARBA" id="ARBA00004196"/>
    </source>
</evidence>
<dbReference type="SUPFAM" id="SSF53822">
    <property type="entry name" value="Periplasmic binding protein-like I"/>
    <property type="match status" value="1"/>
</dbReference>
<evidence type="ECO:0000313" key="7">
    <source>
        <dbReference type="EMBL" id="OXS78758.1"/>
    </source>
</evidence>
<evidence type="ECO:0000313" key="8">
    <source>
        <dbReference type="EMBL" id="SIQ53760.1"/>
    </source>
</evidence>
<dbReference type="AlphaFoldDB" id="A0A1N6TK36"/>
<keyword evidence="10" id="KW-1185">Reference proteome</keyword>
<comment type="subcellular location">
    <subcellularLocation>
        <location evidence="1">Cell envelope</location>
    </subcellularLocation>
</comment>
<evidence type="ECO:0000256" key="4">
    <source>
        <dbReference type="SAM" id="Coils"/>
    </source>
</evidence>
<dbReference type="EMBL" id="FTLX01000003">
    <property type="protein sequence ID" value="SIQ53760.1"/>
    <property type="molecule type" value="Genomic_DNA"/>
</dbReference>
<dbReference type="InterPro" id="IPR025997">
    <property type="entry name" value="SBP_2_dom"/>
</dbReference>
<organism evidence="8 9">
    <name type="scientific">Domibacillus enclensis</name>
    <dbReference type="NCBI Taxonomy" id="1017273"/>
    <lineage>
        <taxon>Bacteria</taxon>
        <taxon>Bacillati</taxon>
        <taxon>Bacillota</taxon>
        <taxon>Bacilli</taxon>
        <taxon>Bacillales</taxon>
        <taxon>Bacillaceae</taxon>
        <taxon>Domibacillus</taxon>
    </lineage>
</organism>
<accession>A0A1N6TK36</accession>
<reference evidence="7" key="3">
    <citation type="submission" date="2017-03" db="EMBL/GenBank/DDBJ databases">
        <authorList>
            <person name="Dastager S.G."/>
            <person name="Neurgaonkar P.S."/>
            <person name="Dharne M.S."/>
        </authorList>
    </citation>
    <scope>NUCLEOTIDE SEQUENCE</scope>
    <source>
        <strain evidence="7">DSM 25145</strain>
    </source>
</reference>